<evidence type="ECO:0000313" key="2">
    <source>
        <dbReference type="Proteomes" id="UP000270411"/>
    </source>
</evidence>
<proteinExistence type="predicted"/>
<organism evidence="1 2">
    <name type="scientific">Cupriavidus pauculus</name>
    <dbReference type="NCBI Taxonomy" id="82633"/>
    <lineage>
        <taxon>Bacteria</taxon>
        <taxon>Pseudomonadati</taxon>
        <taxon>Pseudomonadota</taxon>
        <taxon>Betaproteobacteria</taxon>
        <taxon>Burkholderiales</taxon>
        <taxon>Burkholderiaceae</taxon>
        <taxon>Cupriavidus</taxon>
    </lineage>
</organism>
<name>A0A3G8H4F0_9BURK</name>
<protein>
    <submittedName>
        <fullName evidence="1">Uncharacterized protein</fullName>
    </submittedName>
</protein>
<dbReference type="OrthoDB" id="8965671at2"/>
<sequence>MTGWASYPRRIAVCSARGQARAAGKLTDISSYQAARRHDGRRGPIEYSRARHAPETRLDAGVAARARILRCREDTVPRHAGRGRCPVTEFISVRLTKCRAPMNRSLGWGQAGTRLGPVGSSI</sequence>
<evidence type="ECO:0000313" key="1">
    <source>
        <dbReference type="EMBL" id="AZG15294.1"/>
    </source>
</evidence>
<reference evidence="2" key="1">
    <citation type="submission" date="2018-11" db="EMBL/GenBank/DDBJ databases">
        <title>FDA dAtabase for Regulatory Grade micrObial Sequences (FDA-ARGOS): Supporting development and validation of Infectious Disease Dx tests.</title>
        <authorList>
            <person name="Goldberg B."/>
            <person name="Campos J."/>
            <person name="Tallon L."/>
            <person name="Sadzewicz L."/>
            <person name="Zhao X."/>
            <person name="Vavikolanu K."/>
            <person name="Mehta A."/>
            <person name="Aluvathingal J."/>
            <person name="Nadendla S."/>
            <person name="Geyer C."/>
            <person name="Nandy P."/>
            <person name="Yan Y."/>
            <person name="Sichtig H."/>
        </authorList>
    </citation>
    <scope>NUCLEOTIDE SEQUENCE [LARGE SCALE GENOMIC DNA]</scope>
    <source>
        <strain evidence="2">FDAARGOS_614</strain>
    </source>
</reference>
<accession>A0A3G8H4F0</accession>
<gene>
    <name evidence="1" type="ORF">EHF44_08005</name>
</gene>
<dbReference type="KEGG" id="cpau:EHF44_08005"/>
<dbReference type="AlphaFoldDB" id="A0A3G8H4F0"/>
<dbReference type="Proteomes" id="UP000270411">
    <property type="component" value="Chromosome 1"/>
</dbReference>
<dbReference type="EMBL" id="CP033969">
    <property type="protein sequence ID" value="AZG15294.1"/>
    <property type="molecule type" value="Genomic_DNA"/>
</dbReference>